<dbReference type="PRINTS" id="PR00320">
    <property type="entry name" value="GPROTEINBRPT"/>
</dbReference>
<evidence type="ECO:0000313" key="5">
    <source>
        <dbReference type="EMBL" id="KNE66343.1"/>
    </source>
</evidence>
<sequence>MATFGGLGGLGAAAPGQENAKDFELPGQLTDGISDLHWSPRADMLAAASWDNQVRIWDVNVQTSQAIPRTMFALDGPALSCRWTSDGSKVVAAGADKTAKLFDLQSNQAVQVAAHDAPIRFVRWFEENNNRVLITGSWDKTVKYWDLRSPTPVGTVNVGERVYAMDAFGNLLVVGTADRKIHVINLSTPGNIFKTIESPLKWQLRTVACFPSGTGFALGSIEGRVGIQYIDDKNKADNFSFKCHRDSAQPPNVFAVNCIAVHPGYGTFATCGSDGAFHFWDKDARTRLKMFTNAGKGVPISAAAFSAQGNAFAYAVSYDWSKGHEHYQQGAANVIKIHAVQDADIKNRPKKR</sequence>
<dbReference type="FunFam" id="2.130.10.10:FF:000190">
    <property type="entry name" value="Nuclear pore complex subunit"/>
    <property type="match status" value="1"/>
</dbReference>
<reference evidence="5 6" key="1">
    <citation type="submission" date="2009-11" db="EMBL/GenBank/DDBJ databases">
        <title>Annotation of Allomyces macrogynus ATCC 38327.</title>
        <authorList>
            <consortium name="The Broad Institute Genome Sequencing Platform"/>
            <person name="Russ C."/>
            <person name="Cuomo C."/>
            <person name="Burger G."/>
            <person name="Gray M.W."/>
            <person name="Holland P.W.H."/>
            <person name="King N."/>
            <person name="Lang F.B.F."/>
            <person name="Roger A.J."/>
            <person name="Ruiz-Trillo I."/>
            <person name="Young S.K."/>
            <person name="Zeng Q."/>
            <person name="Gargeya S."/>
            <person name="Fitzgerald M."/>
            <person name="Haas B."/>
            <person name="Abouelleil A."/>
            <person name="Alvarado L."/>
            <person name="Arachchi H.M."/>
            <person name="Berlin A."/>
            <person name="Chapman S.B."/>
            <person name="Gearin G."/>
            <person name="Goldberg J."/>
            <person name="Griggs A."/>
            <person name="Gujja S."/>
            <person name="Hansen M."/>
            <person name="Heiman D."/>
            <person name="Howarth C."/>
            <person name="Larimer J."/>
            <person name="Lui A."/>
            <person name="MacDonald P.J.P."/>
            <person name="McCowen C."/>
            <person name="Montmayeur A."/>
            <person name="Murphy C."/>
            <person name="Neiman D."/>
            <person name="Pearson M."/>
            <person name="Priest M."/>
            <person name="Roberts A."/>
            <person name="Saif S."/>
            <person name="Shea T."/>
            <person name="Sisk P."/>
            <person name="Stolte C."/>
            <person name="Sykes S."/>
            <person name="Wortman J."/>
            <person name="Nusbaum C."/>
            <person name="Birren B."/>
        </authorList>
    </citation>
    <scope>NUCLEOTIDE SEQUENCE [LARGE SCALE GENOMIC DNA]</scope>
    <source>
        <strain evidence="5 6">ATCC 38327</strain>
    </source>
</reference>
<accession>A0A0L0SUT3</accession>
<dbReference type="STRING" id="578462.A0A0L0SUT3"/>
<dbReference type="AlphaFoldDB" id="A0A0L0SUT3"/>
<keyword evidence="6" id="KW-1185">Reference proteome</keyword>
<dbReference type="PANTHER" id="PTHR10971">
    <property type="entry name" value="MRNA EXPORT FACTOR AND BUB3"/>
    <property type="match status" value="1"/>
</dbReference>
<evidence type="ECO:0000313" key="6">
    <source>
        <dbReference type="Proteomes" id="UP000054350"/>
    </source>
</evidence>
<comment type="similarity">
    <text evidence="1">Belongs to the WD repeat rae1 family.</text>
</comment>
<gene>
    <name evidence="5" type="ORF">AMAG_11486</name>
</gene>
<dbReference type="InterPro" id="IPR001680">
    <property type="entry name" value="WD40_rpt"/>
</dbReference>
<dbReference type="VEuPathDB" id="FungiDB:AMAG_11486"/>
<dbReference type="SMART" id="SM00320">
    <property type="entry name" value="WD40"/>
    <property type="match status" value="5"/>
</dbReference>
<evidence type="ECO:0000256" key="4">
    <source>
        <dbReference type="PROSITE-ProRule" id="PRU00221"/>
    </source>
</evidence>
<dbReference type="SUPFAM" id="SSF50978">
    <property type="entry name" value="WD40 repeat-like"/>
    <property type="match status" value="1"/>
</dbReference>
<dbReference type="PROSITE" id="PS50082">
    <property type="entry name" value="WD_REPEATS_2"/>
    <property type="match status" value="2"/>
</dbReference>
<dbReference type="OMA" id="YSHNTRD"/>
<dbReference type="PROSITE" id="PS50294">
    <property type="entry name" value="WD_REPEATS_REGION"/>
    <property type="match status" value="2"/>
</dbReference>
<organism evidence="5 6">
    <name type="scientific">Allomyces macrogynus (strain ATCC 38327)</name>
    <name type="common">Allomyces javanicus var. macrogynus</name>
    <dbReference type="NCBI Taxonomy" id="578462"/>
    <lineage>
        <taxon>Eukaryota</taxon>
        <taxon>Fungi</taxon>
        <taxon>Fungi incertae sedis</taxon>
        <taxon>Blastocladiomycota</taxon>
        <taxon>Blastocladiomycetes</taxon>
        <taxon>Blastocladiales</taxon>
        <taxon>Blastocladiaceae</taxon>
        <taxon>Allomyces</taxon>
    </lineage>
</organism>
<dbReference type="InterPro" id="IPR020472">
    <property type="entry name" value="WD40_PAC1"/>
</dbReference>
<feature type="repeat" description="WD" evidence="4">
    <location>
        <begin position="33"/>
        <end position="60"/>
    </location>
</feature>
<dbReference type="eggNOG" id="KOG0647">
    <property type="taxonomic scope" value="Eukaryota"/>
</dbReference>
<dbReference type="OrthoDB" id="256303at2759"/>
<evidence type="ECO:0000256" key="3">
    <source>
        <dbReference type="ARBA" id="ARBA00022737"/>
    </source>
</evidence>
<dbReference type="InterPro" id="IPR036322">
    <property type="entry name" value="WD40_repeat_dom_sf"/>
</dbReference>
<reference evidence="6" key="2">
    <citation type="submission" date="2009-11" db="EMBL/GenBank/DDBJ databases">
        <title>The Genome Sequence of Allomyces macrogynus strain ATCC 38327.</title>
        <authorList>
            <consortium name="The Broad Institute Genome Sequencing Platform"/>
            <person name="Russ C."/>
            <person name="Cuomo C."/>
            <person name="Shea T."/>
            <person name="Young S.K."/>
            <person name="Zeng Q."/>
            <person name="Koehrsen M."/>
            <person name="Haas B."/>
            <person name="Borodovsky M."/>
            <person name="Guigo R."/>
            <person name="Alvarado L."/>
            <person name="Berlin A."/>
            <person name="Borenstein D."/>
            <person name="Chen Z."/>
            <person name="Engels R."/>
            <person name="Freedman E."/>
            <person name="Gellesch M."/>
            <person name="Goldberg J."/>
            <person name="Griggs A."/>
            <person name="Gujja S."/>
            <person name="Heiman D."/>
            <person name="Hepburn T."/>
            <person name="Howarth C."/>
            <person name="Jen D."/>
            <person name="Larson L."/>
            <person name="Lewis B."/>
            <person name="Mehta T."/>
            <person name="Park D."/>
            <person name="Pearson M."/>
            <person name="Roberts A."/>
            <person name="Saif S."/>
            <person name="Shenoy N."/>
            <person name="Sisk P."/>
            <person name="Stolte C."/>
            <person name="Sykes S."/>
            <person name="Walk T."/>
            <person name="White J."/>
            <person name="Yandava C."/>
            <person name="Burger G."/>
            <person name="Gray M.W."/>
            <person name="Holland P.W.H."/>
            <person name="King N."/>
            <person name="Lang F.B.F."/>
            <person name="Roger A.J."/>
            <person name="Ruiz-Trillo I."/>
            <person name="Lander E."/>
            <person name="Nusbaum C."/>
        </authorList>
    </citation>
    <scope>NUCLEOTIDE SEQUENCE [LARGE SCALE GENOMIC DNA]</scope>
    <source>
        <strain evidence="6">ATCC 38327</strain>
    </source>
</reference>
<keyword evidence="3" id="KW-0677">Repeat</keyword>
<proteinExistence type="inferred from homology"/>
<dbReference type="InterPro" id="IPR019775">
    <property type="entry name" value="WD40_repeat_CS"/>
</dbReference>
<dbReference type="Pfam" id="PF00400">
    <property type="entry name" value="WD40"/>
    <property type="match status" value="4"/>
</dbReference>
<dbReference type="EMBL" id="GG745350">
    <property type="protein sequence ID" value="KNE66343.1"/>
    <property type="molecule type" value="Genomic_DNA"/>
</dbReference>
<dbReference type="Proteomes" id="UP000054350">
    <property type="component" value="Unassembled WGS sequence"/>
</dbReference>
<evidence type="ECO:0000256" key="2">
    <source>
        <dbReference type="ARBA" id="ARBA00022574"/>
    </source>
</evidence>
<keyword evidence="2 4" id="KW-0853">WD repeat</keyword>
<dbReference type="Gene3D" id="2.130.10.10">
    <property type="entry name" value="YVTN repeat-like/Quinoprotein amine dehydrogenase"/>
    <property type="match status" value="1"/>
</dbReference>
<evidence type="ECO:0000256" key="1">
    <source>
        <dbReference type="ARBA" id="ARBA00007830"/>
    </source>
</evidence>
<protein>
    <submittedName>
        <fullName evidence="5">Uncharacterized protein</fullName>
    </submittedName>
</protein>
<name>A0A0L0SUT3_ALLM3</name>
<feature type="repeat" description="WD" evidence="4">
    <location>
        <begin position="112"/>
        <end position="155"/>
    </location>
</feature>
<dbReference type="PROSITE" id="PS00678">
    <property type="entry name" value="WD_REPEATS_1"/>
    <property type="match status" value="1"/>
</dbReference>
<dbReference type="InterPro" id="IPR015943">
    <property type="entry name" value="WD40/YVTN_repeat-like_dom_sf"/>
</dbReference>